<dbReference type="Pfam" id="PF00551">
    <property type="entry name" value="Formyl_trans_N"/>
    <property type="match status" value="1"/>
</dbReference>
<dbReference type="Gene3D" id="3.40.50.170">
    <property type="entry name" value="Formyl transferase, N-terminal domain"/>
    <property type="match status" value="1"/>
</dbReference>
<evidence type="ECO:0000256" key="3">
    <source>
        <dbReference type="ARBA" id="ARBA00022755"/>
    </source>
</evidence>
<evidence type="ECO:0000256" key="2">
    <source>
        <dbReference type="ARBA" id="ARBA00022679"/>
    </source>
</evidence>
<feature type="site" description="Raises pKa of active site His" evidence="4">
    <location>
        <position position="148"/>
    </location>
</feature>
<feature type="binding site" evidence="4">
    <location>
        <begin position="14"/>
        <end position="16"/>
    </location>
    <ligand>
        <name>N(1)-(5-phospho-beta-D-ribosyl)glycinamide</name>
        <dbReference type="ChEBI" id="CHEBI:143788"/>
    </ligand>
</feature>
<dbReference type="InterPro" id="IPR002376">
    <property type="entry name" value="Formyl_transf_N"/>
</dbReference>
<dbReference type="PANTHER" id="PTHR43369:SF2">
    <property type="entry name" value="PHOSPHORIBOSYLGLYCINAMIDE FORMYLTRANSFERASE"/>
    <property type="match status" value="1"/>
</dbReference>
<protein>
    <recommendedName>
        <fullName evidence="4">Phosphoribosylglycinamide formyltransferase</fullName>
        <ecNumber evidence="4">2.1.2.2</ecNumber>
    </recommendedName>
    <alternativeName>
        <fullName evidence="4">5'-phosphoribosylglycinamide transformylase</fullName>
    </alternativeName>
    <alternativeName>
        <fullName evidence="4">GAR transformylase</fullName>
        <shortName evidence="4">GART</shortName>
    </alternativeName>
</protein>
<evidence type="ECO:0000313" key="6">
    <source>
        <dbReference type="EMBL" id="KCZ87698.1"/>
    </source>
</evidence>
<dbReference type="PANTHER" id="PTHR43369">
    <property type="entry name" value="PHOSPHORIBOSYLGLYCINAMIDE FORMYLTRANSFERASE"/>
    <property type="match status" value="1"/>
</dbReference>
<dbReference type="CDD" id="cd08645">
    <property type="entry name" value="FMT_core_GART"/>
    <property type="match status" value="1"/>
</dbReference>
<gene>
    <name evidence="4" type="primary">purN</name>
    <name evidence="6" type="ORF">HJA_11879</name>
</gene>
<dbReference type="STRING" id="1280952.HJA_11879"/>
<dbReference type="EMBL" id="ARYJ01000007">
    <property type="protein sequence ID" value="KCZ87698.1"/>
    <property type="molecule type" value="Genomic_DNA"/>
</dbReference>
<dbReference type="GO" id="GO:0004644">
    <property type="term" value="F:phosphoribosylglycinamide formyltransferase activity"/>
    <property type="evidence" value="ECO:0007669"/>
    <property type="project" value="UniProtKB-UniRule"/>
</dbReference>
<dbReference type="SUPFAM" id="SSF53328">
    <property type="entry name" value="Formyltransferase"/>
    <property type="match status" value="1"/>
</dbReference>
<dbReference type="AlphaFoldDB" id="A0A059FAY8"/>
<comment type="caution">
    <text evidence="4">Lacks conserved residue(s) required for the propagation of feature annotation.</text>
</comment>
<reference evidence="6 7" key="1">
    <citation type="journal article" date="2014" name="Antonie Van Leeuwenhoek">
        <title>Hyphomonas beringensis sp. nov. and Hyphomonas chukchiensis sp. nov., isolated from surface seawater of the Bering Sea and Chukchi Sea.</title>
        <authorList>
            <person name="Li C."/>
            <person name="Lai Q."/>
            <person name="Li G."/>
            <person name="Dong C."/>
            <person name="Wang J."/>
            <person name="Liao Y."/>
            <person name="Shao Z."/>
        </authorList>
    </citation>
    <scope>NUCLEOTIDE SEQUENCE [LARGE SCALE GENOMIC DNA]</scope>
    <source>
        <strain evidence="6 7">VP2</strain>
    </source>
</reference>
<feature type="domain" description="Formyl transferase N-terminal" evidence="5">
    <location>
        <begin position="5"/>
        <end position="185"/>
    </location>
</feature>
<proteinExistence type="inferred from homology"/>
<sequence>MKRLKLAILISGRGSNMEALLEAATDPSYPAEPVLVASNRPDAKGLETAASAGIATASVDHKLYGKDRESFERALNAALEKAGTEIIALAGFMRVLTPWFVTRWEGRMINIHPSLLPKYKGLHTHQRAIEAGDAEGGCSVHWVSTGVDEGKVIAQARVPILPGDTEDSLAARVLVEEHKLYPRALAMACEQILAD</sequence>
<comment type="similarity">
    <text evidence="4">Belongs to the GART family.</text>
</comment>
<dbReference type="EC" id="2.1.2.2" evidence="4"/>
<keyword evidence="7" id="KW-1185">Reference proteome</keyword>
<comment type="caution">
    <text evidence="6">The sequence shown here is derived from an EMBL/GenBank/DDBJ whole genome shotgun (WGS) entry which is preliminary data.</text>
</comment>
<dbReference type="HAMAP" id="MF_01930">
    <property type="entry name" value="PurN"/>
    <property type="match status" value="1"/>
</dbReference>
<dbReference type="InterPro" id="IPR004607">
    <property type="entry name" value="GART"/>
</dbReference>
<feature type="binding site" evidence="4">
    <location>
        <position position="68"/>
    </location>
    <ligand>
        <name>(6R)-10-formyltetrahydrofolate</name>
        <dbReference type="ChEBI" id="CHEBI:195366"/>
    </ligand>
</feature>
<name>A0A059FAY8_9PROT</name>
<comment type="pathway">
    <text evidence="1 4">Purine metabolism; IMP biosynthesis via de novo pathway; N(2)-formyl-N(1)-(5-phospho-D-ribosyl)glycinamide from N(1)-(5-phospho-D-ribosyl)glycinamide (10-formyl THF route): step 1/1.</text>
</comment>
<dbReference type="GO" id="GO:0006189">
    <property type="term" value="P:'de novo' IMP biosynthetic process"/>
    <property type="evidence" value="ECO:0007669"/>
    <property type="project" value="UniProtKB-UniRule"/>
</dbReference>
<keyword evidence="3 4" id="KW-0658">Purine biosynthesis</keyword>
<dbReference type="UniPathway" id="UPA00074">
    <property type="reaction ID" value="UER00126"/>
</dbReference>
<dbReference type="Proteomes" id="UP000024816">
    <property type="component" value="Unassembled WGS sequence"/>
</dbReference>
<comment type="function">
    <text evidence="4">Catalyzes the transfer of a formyl group from 10-formyltetrahydrofolate to 5-phospho-ribosyl-glycinamide (GAR), producing 5-phospho-ribosyl-N-formylglycinamide (FGAR) and tetrahydrofolate.</text>
</comment>
<keyword evidence="2 4" id="KW-0808">Transferase</keyword>
<dbReference type="eggNOG" id="COG0299">
    <property type="taxonomic scope" value="Bacteria"/>
</dbReference>
<evidence type="ECO:0000256" key="4">
    <source>
        <dbReference type="HAMAP-Rule" id="MF_01930"/>
    </source>
</evidence>
<comment type="catalytic activity">
    <reaction evidence="4">
        <text>N(1)-(5-phospho-beta-D-ribosyl)glycinamide + (6R)-10-formyltetrahydrofolate = N(2)-formyl-N(1)-(5-phospho-beta-D-ribosyl)glycinamide + (6S)-5,6,7,8-tetrahydrofolate + H(+)</text>
        <dbReference type="Rhea" id="RHEA:15053"/>
        <dbReference type="ChEBI" id="CHEBI:15378"/>
        <dbReference type="ChEBI" id="CHEBI:57453"/>
        <dbReference type="ChEBI" id="CHEBI:143788"/>
        <dbReference type="ChEBI" id="CHEBI:147286"/>
        <dbReference type="ChEBI" id="CHEBI:195366"/>
        <dbReference type="EC" id="2.1.2.2"/>
    </reaction>
</comment>
<evidence type="ECO:0000259" key="5">
    <source>
        <dbReference type="Pfam" id="PF00551"/>
    </source>
</evidence>
<feature type="binding site" evidence="4">
    <location>
        <position position="110"/>
    </location>
    <ligand>
        <name>(6R)-10-formyltetrahydrofolate</name>
        <dbReference type="ChEBI" id="CHEBI:195366"/>
    </ligand>
</feature>
<dbReference type="GO" id="GO:0005829">
    <property type="term" value="C:cytosol"/>
    <property type="evidence" value="ECO:0007669"/>
    <property type="project" value="TreeGrafter"/>
</dbReference>
<organism evidence="6 7">
    <name type="scientific">Hyphomonas jannaschiana VP2</name>
    <dbReference type="NCBI Taxonomy" id="1280952"/>
    <lineage>
        <taxon>Bacteria</taxon>
        <taxon>Pseudomonadati</taxon>
        <taxon>Pseudomonadota</taxon>
        <taxon>Alphaproteobacteria</taxon>
        <taxon>Hyphomonadales</taxon>
        <taxon>Hyphomonadaceae</taxon>
        <taxon>Hyphomonas</taxon>
    </lineage>
</organism>
<dbReference type="InterPro" id="IPR036477">
    <property type="entry name" value="Formyl_transf_N_sf"/>
</dbReference>
<accession>A0A059FAY8</accession>
<dbReference type="NCBIfam" id="TIGR00639">
    <property type="entry name" value="PurN"/>
    <property type="match status" value="1"/>
</dbReference>
<feature type="active site" description="Proton donor" evidence="4">
    <location>
        <position position="112"/>
    </location>
</feature>
<dbReference type="PATRIC" id="fig|1280952.3.peg.2376"/>
<dbReference type="OrthoDB" id="9806170at2"/>
<dbReference type="RefSeq" id="WP_035582547.1">
    <property type="nucleotide sequence ID" value="NZ_ARYJ01000007.1"/>
</dbReference>
<evidence type="ECO:0000256" key="1">
    <source>
        <dbReference type="ARBA" id="ARBA00005054"/>
    </source>
</evidence>
<evidence type="ECO:0000313" key="7">
    <source>
        <dbReference type="Proteomes" id="UP000024816"/>
    </source>
</evidence>